<dbReference type="Gene3D" id="1.10.132.20">
    <property type="entry name" value="Ribosome-recycling factor"/>
    <property type="match status" value="1"/>
</dbReference>
<dbReference type="NCBIfam" id="TIGR00496">
    <property type="entry name" value="frr"/>
    <property type="match status" value="1"/>
</dbReference>
<accession>A0A3B0VMW5</accession>
<proteinExistence type="inferred from homology"/>
<evidence type="ECO:0000256" key="1">
    <source>
        <dbReference type="ARBA" id="ARBA00005912"/>
    </source>
</evidence>
<comment type="similarity">
    <text evidence="1">Belongs to the RRF family.</text>
</comment>
<dbReference type="GO" id="GO:0006412">
    <property type="term" value="P:translation"/>
    <property type="evidence" value="ECO:0007669"/>
    <property type="project" value="UniProtKB-KW"/>
</dbReference>
<dbReference type="SUPFAM" id="SSF55194">
    <property type="entry name" value="Ribosome recycling factor, RRF"/>
    <property type="match status" value="1"/>
</dbReference>
<feature type="domain" description="Ribosome recycling factor" evidence="3">
    <location>
        <begin position="19"/>
        <end position="181"/>
    </location>
</feature>
<evidence type="ECO:0000313" key="4">
    <source>
        <dbReference type="EMBL" id="VAW32974.1"/>
    </source>
</evidence>
<protein>
    <submittedName>
        <fullName evidence="4">Ribosome recycling factor</fullName>
    </submittedName>
</protein>
<dbReference type="Gene3D" id="3.30.1360.40">
    <property type="match status" value="1"/>
</dbReference>
<dbReference type="InterPro" id="IPR023584">
    <property type="entry name" value="Ribosome_recyc_fac_dom"/>
</dbReference>
<gene>
    <name evidence="4" type="ORF">MNBD_CPR01-384</name>
</gene>
<dbReference type="PANTHER" id="PTHR20982">
    <property type="entry name" value="RIBOSOME RECYCLING FACTOR"/>
    <property type="match status" value="1"/>
</dbReference>
<dbReference type="InterPro" id="IPR002661">
    <property type="entry name" value="Ribosome_recyc_fac"/>
</dbReference>
<dbReference type="FunFam" id="3.30.1360.40:FF:000001">
    <property type="entry name" value="Ribosome-recycling factor"/>
    <property type="match status" value="1"/>
</dbReference>
<dbReference type="PANTHER" id="PTHR20982:SF3">
    <property type="entry name" value="MITOCHONDRIAL RIBOSOME RECYCLING FACTOR PSEUDO 1"/>
    <property type="match status" value="1"/>
</dbReference>
<dbReference type="EMBL" id="UOEV01000074">
    <property type="protein sequence ID" value="VAW32974.1"/>
    <property type="molecule type" value="Genomic_DNA"/>
</dbReference>
<dbReference type="InterPro" id="IPR036191">
    <property type="entry name" value="RRF_sf"/>
</dbReference>
<dbReference type="AlphaFoldDB" id="A0A3B0VMW5"/>
<keyword evidence="2" id="KW-0648">Protein biosynthesis</keyword>
<sequence>MAYDFSALTNGIKETEEHLEREFSNIRTGRAAPALLDNIKPEAYGTRTPLRELATVNVEDARTLRILVWDKAMNKEIEKAVTKANLGVSVSTDDQGVRVSFPDLTSERRELLAKITSEKLEQAKVAVRAHRTDALRKLEADEKAGDISKDELFHLKEEVQKIVDAGIKQFEATAERKRKEIAQ</sequence>
<evidence type="ECO:0000256" key="2">
    <source>
        <dbReference type="ARBA" id="ARBA00022917"/>
    </source>
</evidence>
<organism evidence="4">
    <name type="scientific">hydrothermal vent metagenome</name>
    <dbReference type="NCBI Taxonomy" id="652676"/>
    <lineage>
        <taxon>unclassified sequences</taxon>
        <taxon>metagenomes</taxon>
        <taxon>ecological metagenomes</taxon>
    </lineage>
</organism>
<dbReference type="Pfam" id="PF01765">
    <property type="entry name" value="RRF"/>
    <property type="match status" value="1"/>
</dbReference>
<evidence type="ECO:0000259" key="3">
    <source>
        <dbReference type="Pfam" id="PF01765"/>
    </source>
</evidence>
<name>A0A3B0VMW5_9ZZZZ</name>
<reference evidence="4" key="1">
    <citation type="submission" date="2018-06" db="EMBL/GenBank/DDBJ databases">
        <authorList>
            <person name="Zhirakovskaya E."/>
        </authorList>
    </citation>
    <scope>NUCLEOTIDE SEQUENCE</scope>
</reference>
<dbReference type="GO" id="GO:0043023">
    <property type="term" value="F:ribosomal large subunit binding"/>
    <property type="evidence" value="ECO:0007669"/>
    <property type="project" value="TreeGrafter"/>
</dbReference>